<evidence type="ECO:0000259" key="1">
    <source>
        <dbReference type="PROSITE" id="PS51658"/>
    </source>
</evidence>
<reference evidence="2" key="1">
    <citation type="journal article" date="2014" name="Genome Biol. Evol.">
        <title>Pangenome evidence for extensive interdomain horizontal transfer affecting lineage core and shell genes in uncultured planktonic thaumarchaeota and euryarchaeota.</title>
        <authorList>
            <person name="Deschamps P."/>
            <person name="Zivanovic Y."/>
            <person name="Moreira D."/>
            <person name="Rodriguez-Valera F."/>
            <person name="Lopez-Garcia P."/>
        </authorList>
    </citation>
    <scope>NUCLEOTIDE SEQUENCE</scope>
</reference>
<dbReference type="GO" id="GO:0004518">
    <property type="term" value="F:nuclease activity"/>
    <property type="evidence" value="ECO:0007669"/>
    <property type="project" value="InterPro"/>
</dbReference>
<dbReference type="InterPro" id="IPR003729">
    <property type="entry name" value="Bi_nuclease_dom"/>
</dbReference>
<dbReference type="Gene3D" id="3.10.690.10">
    <property type="entry name" value="Bifunctional nuclease domain"/>
    <property type="match status" value="1"/>
</dbReference>
<feature type="domain" description="BFN" evidence="1">
    <location>
        <begin position="23"/>
        <end position="155"/>
    </location>
</feature>
<accession>A0A075HJJ1</accession>
<dbReference type="AlphaFoldDB" id="A0A075HJJ1"/>
<protein>
    <recommendedName>
        <fullName evidence="1">BFN domain-containing protein</fullName>
    </recommendedName>
</protein>
<organism evidence="2">
    <name type="scientific">uncultured marine thaumarchaeote KM3_67_E08</name>
    <dbReference type="NCBI Taxonomy" id="1456237"/>
    <lineage>
        <taxon>Archaea</taxon>
        <taxon>Nitrososphaerota</taxon>
        <taxon>environmental samples</taxon>
    </lineage>
</organism>
<dbReference type="PROSITE" id="PS51658">
    <property type="entry name" value="BFN"/>
    <property type="match status" value="1"/>
</dbReference>
<name>A0A075HJJ1_9ARCH</name>
<proteinExistence type="predicted"/>
<evidence type="ECO:0000313" key="2">
    <source>
        <dbReference type="EMBL" id="AIF14582.1"/>
    </source>
</evidence>
<sequence length="155" mass="17832">MLIRKPFPYQMRISVLKIDDNQEKDYDIVKITHVGFVDEYGIEGLLLLKSDDGKEFHMHAFSGEVAKHISAFHSGEQSVPTIYKMLEEICEENEIFLVKVKIYESGQALRANLYFTGKTDLVLRNYRASDAVALAVFYKIPILVRKNLLQETMKA</sequence>
<dbReference type="SUPFAM" id="SSF103256">
    <property type="entry name" value="Hypothetical protein TM0160"/>
    <property type="match status" value="1"/>
</dbReference>
<dbReference type="Pfam" id="PF02577">
    <property type="entry name" value="BFN_dom"/>
    <property type="match status" value="1"/>
</dbReference>
<dbReference type="InterPro" id="IPR036104">
    <property type="entry name" value="BFN_sf"/>
</dbReference>
<dbReference type="EMBL" id="KF901005">
    <property type="protein sequence ID" value="AIF14582.1"/>
    <property type="molecule type" value="Genomic_DNA"/>
</dbReference>